<reference evidence="4 5" key="1">
    <citation type="journal article" date="2014" name="Genome Biol. Evol.">
        <title>The secreted proteins of Achlya hypogyna and Thraustotheca clavata identify the ancestral oomycete secretome and reveal gene acquisitions by horizontal gene transfer.</title>
        <authorList>
            <person name="Misner I."/>
            <person name="Blouin N."/>
            <person name="Leonard G."/>
            <person name="Richards T.A."/>
            <person name="Lane C.E."/>
        </authorList>
    </citation>
    <scope>NUCLEOTIDE SEQUENCE [LARGE SCALE GENOMIC DNA]</scope>
    <source>
        <strain evidence="4 5">ATCC 34112</strain>
    </source>
</reference>
<feature type="compositionally biased region" description="Low complexity" evidence="1">
    <location>
        <begin position="90"/>
        <end position="109"/>
    </location>
</feature>
<keyword evidence="2" id="KW-0812">Transmembrane</keyword>
<sequence>TSAPAPVTDTPPASPSPNPSPAPASPSPAPVTDTPASPSPNPSPAPSPSSQTPNTDVPTPSSSAPTPSSSAPTPSSSAPTPSSPEPPTPSSSAPTPSSSAPTPSSSAPTPSSPEPPTPSSSAPTPSSSAPTPSSPEPPTPSSSAPTPSSSAPIPSSPEPPTPSSSAPTPSSSAPIPSSPEPPTPSSLAPTPSSEAPTPSSSSPGSVTSIPTEIPLIVSQAPVTNSPILSALIADTMTPSLTPSPISNLLLANTPAPSTVAAVVTASPEDVSKLAKLNNLGATPAPSSGSGSGSSTGQAAANNNHSDLKNRAKGDPTGSAAAALKAESTTGTESSTQQTIRYIVSSIIGLTVALMAFFLFQATNPSYITPDETSARALAPNTWELPLFIGLLQQLSALSLENYAKVPQAFYVNFLDSLSWLNFLIHGSASTSTTSSMTSLQLSGTRRLSSLSSSYDATGFLQFSLRSNVSENDWFVRIWTAFIIVIAILLLAVVATGLYGRWSASRSNPFNTNSTDSQRRSTNFRSISYRLLGMCVLVVYFAILPMSMICMFEILEDATTSGFPHLTSILAILTLLITYGVIGFGIFKLANETEASLSRWATRAVFGVLYSNFHYSSRLFFGATAITQGLTGILLASITANSLTQLLVLIIVHMIYLLSMVIIRPFTCMIQSGFSIAMEVILLLIFAISCGMTGDITVDSQINMSYAIVIIICLFCVVMFVRQLVMLWTFASAWAKDEDEHTSRVQTFNEREPDSDYDYNLSIPRSGHSSSDNNTRSSPLNTIRIMDTARL</sequence>
<evidence type="ECO:0000256" key="2">
    <source>
        <dbReference type="SAM" id="Phobius"/>
    </source>
</evidence>
<feature type="domain" description="TRP C-terminal" evidence="3">
    <location>
        <begin position="424"/>
        <end position="740"/>
    </location>
</feature>
<dbReference type="AlphaFoldDB" id="A0A1V9Z9J7"/>
<feature type="transmembrane region" description="Helical" evidence="2">
    <location>
        <begin position="645"/>
        <end position="663"/>
    </location>
</feature>
<gene>
    <name evidence="4" type="ORF">THRCLA_08124</name>
</gene>
<keyword evidence="2" id="KW-0472">Membrane</keyword>
<feature type="compositionally biased region" description="Low complexity" evidence="1">
    <location>
        <begin position="141"/>
        <end position="153"/>
    </location>
</feature>
<feature type="transmembrane region" description="Helical" evidence="2">
    <location>
        <begin position="703"/>
        <end position="720"/>
    </location>
</feature>
<dbReference type="EMBL" id="JNBS01002171">
    <property type="protein sequence ID" value="OQR94663.1"/>
    <property type="molecule type" value="Genomic_DNA"/>
</dbReference>
<feature type="compositionally biased region" description="Pro residues" evidence="1">
    <location>
        <begin position="37"/>
        <end position="47"/>
    </location>
</feature>
<feature type="region of interest" description="Disordered" evidence="1">
    <location>
        <begin position="1"/>
        <end position="207"/>
    </location>
</feature>
<feature type="transmembrane region" description="Helical" evidence="2">
    <location>
        <begin position="675"/>
        <end position="697"/>
    </location>
</feature>
<dbReference type="Pfam" id="PF06011">
    <property type="entry name" value="TRP"/>
    <property type="match status" value="1"/>
</dbReference>
<name>A0A1V9Z9J7_9STRA</name>
<evidence type="ECO:0000313" key="5">
    <source>
        <dbReference type="Proteomes" id="UP000243217"/>
    </source>
</evidence>
<evidence type="ECO:0000313" key="4">
    <source>
        <dbReference type="EMBL" id="OQR94663.1"/>
    </source>
</evidence>
<dbReference type="PANTHER" id="PTHR31145:SF6">
    <property type="entry name" value="INTEGRAL MEMBRANE PROTEIN (AFU_ORTHOLOGUE AFUA_7G01610)"/>
    <property type="match status" value="1"/>
</dbReference>
<feature type="transmembrane region" description="Helical" evidence="2">
    <location>
        <begin position="565"/>
        <end position="589"/>
    </location>
</feature>
<dbReference type="OrthoDB" id="72921at2759"/>
<comment type="caution">
    <text evidence="4">The sequence shown here is derived from an EMBL/GenBank/DDBJ whole genome shotgun (WGS) entry which is preliminary data.</text>
</comment>
<dbReference type="GO" id="GO:0016020">
    <property type="term" value="C:membrane"/>
    <property type="evidence" value="ECO:0007669"/>
    <property type="project" value="TreeGrafter"/>
</dbReference>
<evidence type="ECO:0000256" key="1">
    <source>
        <dbReference type="SAM" id="MobiDB-lite"/>
    </source>
</evidence>
<feature type="compositionally biased region" description="Low complexity" evidence="1">
    <location>
        <begin position="185"/>
        <end position="203"/>
    </location>
</feature>
<feature type="compositionally biased region" description="Low complexity" evidence="1">
    <location>
        <begin position="163"/>
        <end position="175"/>
    </location>
</feature>
<accession>A0A1V9Z9J7</accession>
<feature type="compositionally biased region" description="Low complexity" evidence="1">
    <location>
        <begin position="119"/>
        <end position="131"/>
    </location>
</feature>
<feature type="transmembrane region" description="Helical" evidence="2">
    <location>
        <begin position="528"/>
        <end position="553"/>
    </location>
</feature>
<dbReference type="InterPro" id="IPR040241">
    <property type="entry name" value="TRP_Flc/Pkd2-like"/>
</dbReference>
<keyword evidence="2" id="KW-1133">Transmembrane helix</keyword>
<feature type="compositionally biased region" description="Low complexity" evidence="1">
    <location>
        <begin position="48"/>
        <end position="80"/>
    </location>
</feature>
<feature type="non-terminal residue" evidence="4">
    <location>
        <position position="1"/>
    </location>
</feature>
<keyword evidence="5" id="KW-1185">Reference proteome</keyword>
<feature type="transmembrane region" description="Helical" evidence="2">
    <location>
        <begin position="341"/>
        <end position="359"/>
    </location>
</feature>
<dbReference type="GO" id="GO:0055085">
    <property type="term" value="P:transmembrane transport"/>
    <property type="evidence" value="ECO:0007669"/>
    <property type="project" value="TreeGrafter"/>
</dbReference>
<dbReference type="PRINTS" id="PR01217">
    <property type="entry name" value="PRICHEXTENSN"/>
</dbReference>
<protein>
    <submittedName>
        <fullName evidence="4">Mucin</fullName>
    </submittedName>
</protein>
<dbReference type="InterPro" id="IPR010308">
    <property type="entry name" value="TRP_C"/>
</dbReference>
<dbReference type="STRING" id="74557.A0A1V9Z9J7"/>
<feature type="non-terminal residue" evidence="4">
    <location>
        <position position="790"/>
    </location>
</feature>
<organism evidence="4 5">
    <name type="scientific">Thraustotheca clavata</name>
    <dbReference type="NCBI Taxonomy" id="74557"/>
    <lineage>
        <taxon>Eukaryota</taxon>
        <taxon>Sar</taxon>
        <taxon>Stramenopiles</taxon>
        <taxon>Oomycota</taxon>
        <taxon>Saprolegniomycetes</taxon>
        <taxon>Saprolegniales</taxon>
        <taxon>Achlyaceae</taxon>
        <taxon>Thraustotheca</taxon>
    </lineage>
</organism>
<dbReference type="Proteomes" id="UP000243217">
    <property type="component" value="Unassembled WGS sequence"/>
</dbReference>
<feature type="compositionally biased region" description="Pro residues" evidence="1">
    <location>
        <begin position="12"/>
        <end position="29"/>
    </location>
</feature>
<dbReference type="PANTHER" id="PTHR31145">
    <property type="entry name" value="INTEGRAL MEMBRANE PROTEIN (AFU_ORTHOLOGUE AFUA_7G01610)"/>
    <property type="match status" value="1"/>
</dbReference>
<evidence type="ECO:0000259" key="3">
    <source>
        <dbReference type="Pfam" id="PF06011"/>
    </source>
</evidence>
<proteinExistence type="predicted"/>
<feature type="transmembrane region" description="Helical" evidence="2">
    <location>
        <begin position="473"/>
        <end position="498"/>
    </location>
</feature>
<feature type="region of interest" description="Disordered" evidence="1">
    <location>
        <begin position="281"/>
        <end position="329"/>
    </location>
</feature>
<feature type="compositionally biased region" description="Low complexity" evidence="1">
    <location>
        <begin position="281"/>
        <end position="300"/>
    </location>
</feature>